<evidence type="ECO:0000313" key="2">
    <source>
        <dbReference type="EMBL" id="KZV20033.1"/>
    </source>
</evidence>
<accession>A0A2Z7AE92</accession>
<feature type="compositionally biased region" description="Basic residues" evidence="1">
    <location>
        <begin position="70"/>
        <end position="90"/>
    </location>
</feature>
<dbReference type="PANTHER" id="PTHR33325:SF11">
    <property type="entry name" value="COLD SHOCK DOMAIN-CONTAINING PROTEIN 4-LIKE"/>
    <property type="match status" value="1"/>
</dbReference>
<dbReference type="OrthoDB" id="1737433at2759"/>
<sequence>MISSNRKYLKNIFHFSRVIYTLQQQYRVREFAKYSELIACLLVRENNNELLMRNNQFRPNQIRGQDFGRGRGRGRGRGQGRGRGRVRGHRNTHDRGCDRGFETIEVITSIAPLKRKPRTTHKRGSMRT</sequence>
<evidence type="ECO:0000256" key="1">
    <source>
        <dbReference type="SAM" id="MobiDB-lite"/>
    </source>
</evidence>
<proteinExistence type="predicted"/>
<dbReference type="EMBL" id="KV016230">
    <property type="protein sequence ID" value="KZV20033.1"/>
    <property type="molecule type" value="Genomic_DNA"/>
</dbReference>
<evidence type="ECO:0000313" key="3">
    <source>
        <dbReference type="Proteomes" id="UP000250235"/>
    </source>
</evidence>
<organism evidence="2 3">
    <name type="scientific">Dorcoceras hygrometricum</name>
    <dbReference type="NCBI Taxonomy" id="472368"/>
    <lineage>
        <taxon>Eukaryota</taxon>
        <taxon>Viridiplantae</taxon>
        <taxon>Streptophyta</taxon>
        <taxon>Embryophyta</taxon>
        <taxon>Tracheophyta</taxon>
        <taxon>Spermatophyta</taxon>
        <taxon>Magnoliopsida</taxon>
        <taxon>eudicotyledons</taxon>
        <taxon>Gunneridae</taxon>
        <taxon>Pentapetalae</taxon>
        <taxon>asterids</taxon>
        <taxon>lamiids</taxon>
        <taxon>Lamiales</taxon>
        <taxon>Gesneriaceae</taxon>
        <taxon>Didymocarpoideae</taxon>
        <taxon>Trichosporeae</taxon>
        <taxon>Loxocarpinae</taxon>
        <taxon>Dorcoceras</taxon>
    </lineage>
</organism>
<name>A0A2Z7AE92_9LAMI</name>
<protein>
    <submittedName>
        <fullName evidence="2">Uncharacterized protein</fullName>
    </submittedName>
</protein>
<feature type="region of interest" description="Disordered" evidence="1">
    <location>
        <begin position="60"/>
        <end position="97"/>
    </location>
</feature>
<dbReference type="AlphaFoldDB" id="A0A2Z7AE92"/>
<gene>
    <name evidence="2" type="ORF">F511_15276</name>
</gene>
<keyword evidence="3" id="KW-1185">Reference proteome</keyword>
<dbReference type="PANTHER" id="PTHR33325">
    <property type="entry name" value="ZINC FINGER, CCHC-TYPE-RELATED"/>
    <property type="match status" value="1"/>
</dbReference>
<dbReference type="Proteomes" id="UP000250235">
    <property type="component" value="Unassembled WGS sequence"/>
</dbReference>
<reference evidence="2 3" key="1">
    <citation type="journal article" date="2015" name="Proc. Natl. Acad. Sci. U.S.A.">
        <title>The resurrection genome of Boea hygrometrica: A blueprint for survival of dehydration.</title>
        <authorList>
            <person name="Xiao L."/>
            <person name="Yang G."/>
            <person name="Zhang L."/>
            <person name="Yang X."/>
            <person name="Zhao S."/>
            <person name="Ji Z."/>
            <person name="Zhou Q."/>
            <person name="Hu M."/>
            <person name="Wang Y."/>
            <person name="Chen M."/>
            <person name="Xu Y."/>
            <person name="Jin H."/>
            <person name="Xiao X."/>
            <person name="Hu G."/>
            <person name="Bao F."/>
            <person name="Hu Y."/>
            <person name="Wan P."/>
            <person name="Li L."/>
            <person name="Deng X."/>
            <person name="Kuang T."/>
            <person name="Xiang C."/>
            <person name="Zhu J.K."/>
            <person name="Oliver M.J."/>
            <person name="He Y."/>
        </authorList>
    </citation>
    <scope>NUCLEOTIDE SEQUENCE [LARGE SCALE GENOMIC DNA]</scope>
    <source>
        <strain evidence="3">cv. XS01</strain>
    </source>
</reference>